<name>A0A844BE01_9BURK</name>
<dbReference type="NCBIfam" id="TIGR01521">
    <property type="entry name" value="FruBisAldo_II_B"/>
    <property type="match status" value="1"/>
</dbReference>
<keyword evidence="14" id="KW-1185">Reference proteome</keyword>
<organism evidence="13 14">
    <name type="scientific">Caenimonas koreensis DSM 17982</name>
    <dbReference type="NCBI Taxonomy" id="1121255"/>
    <lineage>
        <taxon>Bacteria</taxon>
        <taxon>Pseudomonadati</taxon>
        <taxon>Pseudomonadota</taxon>
        <taxon>Betaproteobacteria</taxon>
        <taxon>Burkholderiales</taxon>
        <taxon>Comamonadaceae</taxon>
        <taxon>Caenimonas</taxon>
    </lineage>
</organism>
<protein>
    <recommendedName>
        <fullName evidence="12">Fructose-1,6-bisphosphate aldolase</fullName>
        <shortName evidence="12">FBP aldolase</shortName>
        <ecNumber evidence="12">4.1.2.13</ecNumber>
    </recommendedName>
</protein>
<evidence type="ECO:0000256" key="7">
    <source>
        <dbReference type="ARBA" id="ARBA00023152"/>
    </source>
</evidence>
<dbReference type="UniPathway" id="UPA00109">
    <property type="reaction ID" value="UER00183"/>
</dbReference>
<feature type="binding site" evidence="10">
    <location>
        <begin position="275"/>
        <end position="278"/>
    </location>
    <ligand>
        <name>dihydroxyacetone phosphate</name>
        <dbReference type="ChEBI" id="CHEBI:57642"/>
    </ligand>
</feature>
<comment type="function">
    <text evidence="2 12">Catalyzes the aldol condensation of dihydroxyacetone phosphate (DHAP or glycerone-phosphate) with glyceraldehyde 3-phosphate (G3P) to form fructose 1,6-bisphosphate (FBP) in gluconeogenesis and the reverse reaction in glycolysis.</text>
</comment>
<gene>
    <name evidence="13" type="ORF">GHT07_15535</name>
</gene>
<evidence type="ECO:0000256" key="4">
    <source>
        <dbReference type="ARBA" id="ARBA00005812"/>
    </source>
</evidence>
<dbReference type="EMBL" id="WJBU01000015">
    <property type="protein sequence ID" value="MRD48701.1"/>
    <property type="molecule type" value="Genomic_DNA"/>
</dbReference>
<dbReference type="GO" id="GO:0008270">
    <property type="term" value="F:zinc ion binding"/>
    <property type="evidence" value="ECO:0007669"/>
    <property type="project" value="InterPro"/>
</dbReference>
<feature type="binding site" evidence="11">
    <location>
        <position position="142"/>
    </location>
    <ligand>
        <name>Zn(2+)</name>
        <dbReference type="ChEBI" id="CHEBI:29105"/>
        <label>2</label>
    </ligand>
</feature>
<dbReference type="PIRSF" id="PIRSF001359">
    <property type="entry name" value="F_bP_aldolase_II"/>
    <property type="match status" value="1"/>
</dbReference>
<dbReference type="InterPro" id="IPR006412">
    <property type="entry name" value="Fruct_bisP_Calv"/>
</dbReference>
<dbReference type="InterPro" id="IPR000771">
    <property type="entry name" value="FBA_II"/>
</dbReference>
<dbReference type="EC" id="4.1.2.13" evidence="12"/>
<evidence type="ECO:0000256" key="3">
    <source>
        <dbReference type="ARBA" id="ARBA00004714"/>
    </source>
</evidence>
<dbReference type="GO" id="GO:0004332">
    <property type="term" value="F:fructose-bisphosphate aldolase activity"/>
    <property type="evidence" value="ECO:0007669"/>
    <property type="project" value="UniProtKB-EC"/>
</dbReference>
<evidence type="ECO:0000256" key="9">
    <source>
        <dbReference type="PIRSR" id="PIRSR001359-1"/>
    </source>
</evidence>
<dbReference type="PROSITE" id="PS00806">
    <property type="entry name" value="ALDOLASE_CLASS_II_2"/>
    <property type="match status" value="1"/>
</dbReference>
<dbReference type="Gene3D" id="3.20.20.70">
    <property type="entry name" value="Aldolase class I"/>
    <property type="match status" value="1"/>
</dbReference>
<evidence type="ECO:0000256" key="1">
    <source>
        <dbReference type="ARBA" id="ARBA00000441"/>
    </source>
</evidence>
<dbReference type="GO" id="GO:0006096">
    <property type="term" value="P:glycolytic process"/>
    <property type="evidence" value="ECO:0007669"/>
    <property type="project" value="UniProtKB-UniPathway"/>
</dbReference>
<dbReference type="PROSITE" id="PS00602">
    <property type="entry name" value="ALDOLASE_CLASS_II_1"/>
    <property type="match status" value="1"/>
</dbReference>
<dbReference type="AlphaFoldDB" id="A0A844BE01"/>
<comment type="pathway">
    <text evidence="3 12">Carbohydrate degradation; glycolysis; D-glyceraldehyde 3-phosphate and glycerone phosphate from D-glucose: step 4/4.</text>
</comment>
<feature type="binding site" evidence="11">
    <location>
        <position position="232"/>
    </location>
    <ligand>
        <name>Zn(2+)</name>
        <dbReference type="ChEBI" id="CHEBI:29105"/>
        <label>1</label>
        <note>catalytic</note>
    </ligand>
</feature>
<comment type="cofactor">
    <cofactor evidence="11">
        <name>Zn(2+)</name>
        <dbReference type="ChEBI" id="CHEBI:29105"/>
    </cofactor>
    <text evidence="11">Binds 2 Zn(2+) ions per subunit. One is catalytic and the other provides a structural contribution.</text>
</comment>
<keyword evidence="7 12" id="KW-0324">Glycolysis</keyword>
<comment type="catalytic activity">
    <reaction evidence="1 12">
        <text>beta-D-fructose 1,6-bisphosphate = D-glyceraldehyde 3-phosphate + dihydroxyacetone phosphate</text>
        <dbReference type="Rhea" id="RHEA:14729"/>
        <dbReference type="ChEBI" id="CHEBI:32966"/>
        <dbReference type="ChEBI" id="CHEBI:57642"/>
        <dbReference type="ChEBI" id="CHEBI:59776"/>
        <dbReference type="EC" id="4.1.2.13"/>
    </reaction>
</comment>
<keyword evidence="5 11" id="KW-0479">Metal-binding</keyword>
<comment type="caution">
    <text evidence="13">The sequence shown here is derived from an EMBL/GenBank/DDBJ whole genome shotgun (WGS) entry which is preliminary data.</text>
</comment>
<evidence type="ECO:0000256" key="11">
    <source>
        <dbReference type="PIRSR" id="PIRSR001359-3"/>
    </source>
</evidence>
<dbReference type="Proteomes" id="UP000487350">
    <property type="component" value="Unassembled WGS sequence"/>
</dbReference>
<reference evidence="13 14" key="1">
    <citation type="submission" date="2019-11" db="EMBL/GenBank/DDBJ databases">
        <title>Caenimonas koreensis gen. nov., sp. nov., isolated from activated sludge.</title>
        <authorList>
            <person name="Seung H.R."/>
        </authorList>
    </citation>
    <scope>NUCLEOTIDE SEQUENCE [LARGE SCALE GENOMIC DNA]</scope>
    <source>
        <strain evidence="13 14">EMB320</strain>
    </source>
</reference>
<dbReference type="Pfam" id="PF01116">
    <property type="entry name" value="F_bP_aldolase"/>
    <property type="match status" value="1"/>
</dbReference>
<evidence type="ECO:0000256" key="6">
    <source>
        <dbReference type="ARBA" id="ARBA00022833"/>
    </source>
</evidence>
<feature type="binding site" evidence="11">
    <location>
        <position position="84"/>
    </location>
    <ligand>
        <name>Zn(2+)</name>
        <dbReference type="ChEBI" id="CHEBI:29105"/>
        <label>1</label>
        <note>catalytic</note>
    </ligand>
</feature>
<proteinExistence type="inferred from homology"/>
<dbReference type="OrthoDB" id="9803995at2"/>
<dbReference type="FunFam" id="3.20.20.70:FF:000111">
    <property type="entry name" value="Fructose-1,6-bisphosphate aldolase"/>
    <property type="match status" value="1"/>
</dbReference>
<feature type="active site" description="Proton donor" evidence="9">
    <location>
        <position position="83"/>
    </location>
</feature>
<evidence type="ECO:0000256" key="8">
    <source>
        <dbReference type="ARBA" id="ARBA00023239"/>
    </source>
</evidence>
<evidence type="ECO:0000313" key="13">
    <source>
        <dbReference type="EMBL" id="MRD48701.1"/>
    </source>
</evidence>
<accession>A0A844BE01</accession>
<comment type="similarity">
    <text evidence="4 12">Belongs to the class II fructose-bisphosphate aldolase family.</text>
</comment>
<feature type="binding site" evidence="11">
    <location>
        <position position="198"/>
    </location>
    <ligand>
        <name>Zn(2+)</name>
        <dbReference type="ChEBI" id="CHEBI:29105"/>
        <label>1</label>
        <note>catalytic</note>
    </ligand>
</feature>
<dbReference type="CDD" id="cd00947">
    <property type="entry name" value="TBP_aldolase_IIB"/>
    <property type="match status" value="1"/>
</dbReference>
<keyword evidence="6 11" id="KW-0862">Zinc</keyword>
<dbReference type="PANTHER" id="PTHR30304">
    <property type="entry name" value="D-TAGATOSE-1,6-BISPHOSPHATE ALDOLASE"/>
    <property type="match status" value="1"/>
</dbReference>
<evidence type="ECO:0000256" key="10">
    <source>
        <dbReference type="PIRSR" id="PIRSR001359-2"/>
    </source>
</evidence>
<feature type="binding site" evidence="10">
    <location>
        <position position="199"/>
    </location>
    <ligand>
        <name>dihydroxyacetone phosphate</name>
        <dbReference type="ChEBI" id="CHEBI:57642"/>
    </ligand>
</feature>
<dbReference type="PANTHER" id="PTHR30304:SF0">
    <property type="entry name" value="D-TAGATOSE-1,6-BISPHOSPHATE ALDOLASE SUBUNIT GATY-RELATED"/>
    <property type="match status" value="1"/>
</dbReference>
<keyword evidence="8 12" id="KW-0456">Lyase</keyword>
<dbReference type="NCBIfam" id="TIGR00167">
    <property type="entry name" value="cbbA"/>
    <property type="match status" value="1"/>
</dbReference>
<evidence type="ECO:0000256" key="12">
    <source>
        <dbReference type="RuleBase" id="RU365019"/>
    </source>
</evidence>
<evidence type="ECO:0000256" key="5">
    <source>
        <dbReference type="ARBA" id="ARBA00022723"/>
    </source>
</evidence>
<evidence type="ECO:0000256" key="2">
    <source>
        <dbReference type="ARBA" id="ARBA00002181"/>
    </source>
</evidence>
<evidence type="ECO:0000313" key="14">
    <source>
        <dbReference type="Proteomes" id="UP000487350"/>
    </source>
</evidence>
<dbReference type="RefSeq" id="WP_153586024.1">
    <property type="nucleotide sequence ID" value="NZ_WJBU01000015.1"/>
</dbReference>
<dbReference type="SUPFAM" id="SSF51569">
    <property type="entry name" value="Aldolase"/>
    <property type="match status" value="1"/>
</dbReference>
<comment type="cofactor">
    <cofactor evidence="12">
        <name>Zn(2+)</name>
        <dbReference type="ChEBI" id="CHEBI:29105"/>
    </cofactor>
    <text evidence="12">One is catalytic and the other provides a structural contribution.</text>
</comment>
<sequence>MPLVSMRELLDHAAENGYGIPAFNVNNLEQVQAVMEAAKETGAPVILQASAGARKYAGEPFIKHLILAALESYPDIPLVMHQDHGQSPAVCEGAIGLGFSSVMMDGSLEADGKTIASYDYNVEVTRKVVDMAHKSGVTVEGELGCLGSLETMKGDKEDGHGTDSTMTREQLLTDPEQAADFVKRTQLDALAIAIGTSHGAYKFSRKPTGDILAIDRIREINKRIPNTHLVMHGSSSVPQELLAMINQYGGKMKETYGVPVEEIQEAIKFGVRKINIDTDIRLAMTGAVRKFLAENLDKFDMRDWMKPAREAAKQVCKARYLQFGCEGQAAKVKTHSLQVVAKKYEQGELAQVVN</sequence>
<dbReference type="InterPro" id="IPR050246">
    <property type="entry name" value="Class_II_FBP_aldolase"/>
</dbReference>
<feature type="binding site" evidence="10">
    <location>
        <begin position="233"/>
        <end position="235"/>
    </location>
    <ligand>
        <name>dihydroxyacetone phosphate</name>
        <dbReference type="ChEBI" id="CHEBI:57642"/>
    </ligand>
</feature>
<feature type="binding site" evidence="11">
    <location>
        <position position="105"/>
    </location>
    <ligand>
        <name>Zn(2+)</name>
        <dbReference type="ChEBI" id="CHEBI:29105"/>
        <label>2</label>
    </ligand>
</feature>
<dbReference type="InterPro" id="IPR013785">
    <property type="entry name" value="Aldolase_TIM"/>
</dbReference>